<accession>A0A3M7SM66</accession>
<dbReference type="AlphaFoldDB" id="A0A3M7SM66"/>
<evidence type="ECO:0000313" key="1">
    <source>
        <dbReference type="EMBL" id="RNA36883.1"/>
    </source>
</evidence>
<name>A0A3M7SM66_BRAPC</name>
<dbReference type="Proteomes" id="UP000276133">
    <property type="component" value="Unassembled WGS sequence"/>
</dbReference>
<evidence type="ECO:0000313" key="2">
    <source>
        <dbReference type="Proteomes" id="UP000276133"/>
    </source>
</evidence>
<comment type="caution">
    <text evidence="1">The sequence shown here is derived from an EMBL/GenBank/DDBJ whole genome shotgun (WGS) entry which is preliminary data.</text>
</comment>
<organism evidence="1 2">
    <name type="scientific">Brachionus plicatilis</name>
    <name type="common">Marine rotifer</name>
    <name type="synonym">Brachionus muelleri</name>
    <dbReference type="NCBI Taxonomy" id="10195"/>
    <lineage>
        <taxon>Eukaryota</taxon>
        <taxon>Metazoa</taxon>
        <taxon>Spiralia</taxon>
        <taxon>Gnathifera</taxon>
        <taxon>Rotifera</taxon>
        <taxon>Eurotatoria</taxon>
        <taxon>Monogononta</taxon>
        <taxon>Pseudotrocha</taxon>
        <taxon>Ploima</taxon>
        <taxon>Brachionidae</taxon>
        <taxon>Brachionus</taxon>
    </lineage>
</organism>
<protein>
    <submittedName>
        <fullName evidence="1">Uncharacterized protein</fullName>
    </submittedName>
</protein>
<dbReference type="EMBL" id="REGN01001117">
    <property type="protein sequence ID" value="RNA36883.1"/>
    <property type="molecule type" value="Genomic_DNA"/>
</dbReference>
<keyword evidence="2" id="KW-1185">Reference proteome</keyword>
<reference evidence="1 2" key="1">
    <citation type="journal article" date="2018" name="Sci. Rep.">
        <title>Genomic signatures of local adaptation to the degree of environmental predictability in rotifers.</title>
        <authorList>
            <person name="Franch-Gras L."/>
            <person name="Hahn C."/>
            <person name="Garcia-Roger E.M."/>
            <person name="Carmona M.J."/>
            <person name="Serra M."/>
            <person name="Gomez A."/>
        </authorList>
    </citation>
    <scope>NUCLEOTIDE SEQUENCE [LARGE SCALE GENOMIC DNA]</scope>
    <source>
        <strain evidence="1">HYR1</strain>
    </source>
</reference>
<sequence>MYQTIVFILTYFDYVPYHYSRLPSYQDLVTKNGQLQKAKQNRLFLLNLKYWGEDLSKIYKKKRALAQYRKQIKKKLSKHKVELSIRTEVSCGE</sequence>
<proteinExistence type="predicted"/>
<gene>
    <name evidence="1" type="ORF">BpHYR1_025962</name>
</gene>